<dbReference type="SUPFAM" id="SSF51306">
    <property type="entry name" value="LexA/Signal peptidase"/>
    <property type="match status" value="1"/>
</dbReference>
<reference evidence="9" key="1">
    <citation type="journal article" date="2023" name="Int. J. Syst. Evol. Microbiol.">
        <title>&lt;i&gt;Shewanella septentrionalis&lt;/i&gt; sp. nov. and &lt;i&gt;Shewanella holmiensis&lt;/i&gt; sp. nov., isolated from Baltic Sea water and sediments.</title>
        <authorList>
            <person name="Martin-Rodriguez A.J."/>
            <person name="Thorell K."/>
            <person name="Joffre E."/>
            <person name="Jensie-Markopoulos S."/>
            <person name="Moore E.R.B."/>
            <person name="Sjoling A."/>
        </authorList>
    </citation>
    <scope>NUCLEOTIDE SEQUENCE</scope>
    <source>
        <strain evidence="9">SP1W3</strain>
    </source>
</reference>
<dbReference type="AlphaFoldDB" id="A0A9X2WUS4"/>
<evidence type="ECO:0000256" key="3">
    <source>
        <dbReference type="ARBA" id="ARBA00022801"/>
    </source>
</evidence>
<proteinExistence type="inferred from homology"/>
<dbReference type="GO" id="GO:0003677">
    <property type="term" value="F:DNA binding"/>
    <property type="evidence" value="ECO:0007669"/>
    <property type="project" value="InterPro"/>
</dbReference>
<dbReference type="InterPro" id="IPR050077">
    <property type="entry name" value="LexA_repressor"/>
</dbReference>
<dbReference type="GO" id="GO:0006281">
    <property type="term" value="P:DNA repair"/>
    <property type="evidence" value="ECO:0007669"/>
    <property type="project" value="UniProtKB-KW"/>
</dbReference>
<evidence type="ECO:0000256" key="1">
    <source>
        <dbReference type="ARBA" id="ARBA00007484"/>
    </source>
</evidence>
<protein>
    <submittedName>
        <fullName evidence="9">Translesion error-prone DNA polymerase V autoproteolytic subunit</fullName>
        <ecNumber evidence="9">2.7.7.7</ecNumber>
    </submittedName>
</protein>
<evidence type="ECO:0000256" key="7">
    <source>
        <dbReference type="RuleBase" id="RU003991"/>
    </source>
</evidence>
<evidence type="ECO:0000256" key="5">
    <source>
        <dbReference type="ARBA" id="ARBA00023204"/>
    </source>
</evidence>
<dbReference type="PRINTS" id="PR00726">
    <property type="entry name" value="LEXASERPTASE"/>
</dbReference>
<keyword evidence="10" id="KW-1185">Reference proteome</keyword>
<dbReference type="InterPro" id="IPR036286">
    <property type="entry name" value="LexA/Signal_pep-like_sf"/>
</dbReference>
<comment type="similarity">
    <text evidence="1 7">Belongs to the peptidase S24 family.</text>
</comment>
<keyword evidence="2" id="KW-0227">DNA damage</keyword>
<dbReference type="NCBIfam" id="NF007621">
    <property type="entry name" value="PRK10276.1"/>
    <property type="match status" value="1"/>
</dbReference>
<comment type="caution">
    <text evidence="9">The sequence shown here is derived from an EMBL/GenBank/DDBJ whole genome shotgun (WGS) entry which is preliminary data.</text>
</comment>
<keyword evidence="4 7" id="KW-0068">Autocatalytic cleavage</keyword>
<keyword evidence="6" id="KW-0742">SOS response</keyword>
<organism evidence="9 10">
    <name type="scientific">Shewanella septentrionalis</name>
    <dbReference type="NCBI Taxonomy" id="2952223"/>
    <lineage>
        <taxon>Bacteria</taxon>
        <taxon>Pseudomonadati</taxon>
        <taxon>Pseudomonadota</taxon>
        <taxon>Gammaproteobacteria</taxon>
        <taxon>Alteromonadales</taxon>
        <taxon>Shewanellaceae</taxon>
        <taxon>Shewanella</taxon>
    </lineage>
</organism>
<evidence type="ECO:0000313" key="10">
    <source>
        <dbReference type="Proteomes" id="UP001155604"/>
    </source>
</evidence>
<dbReference type="GO" id="GO:0009432">
    <property type="term" value="P:SOS response"/>
    <property type="evidence" value="ECO:0007669"/>
    <property type="project" value="UniProtKB-KW"/>
</dbReference>
<dbReference type="Pfam" id="PF00717">
    <property type="entry name" value="Peptidase_S24"/>
    <property type="match status" value="1"/>
</dbReference>
<dbReference type="InterPro" id="IPR006197">
    <property type="entry name" value="Peptidase_S24_LexA"/>
</dbReference>
<dbReference type="EC" id="2.7.7.7" evidence="9"/>
<evidence type="ECO:0000256" key="4">
    <source>
        <dbReference type="ARBA" id="ARBA00022813"/>
    </source>
</evidence>
<dbReference type="CDD" id="cd06529">
    <property type="entry name" value="S24_LexA-like"/>
    <property type="match status" value="1"/>
</dbReference>
<gene>
    <name evidence="9" type="primary">umuD</name>
    <name evidence="9" type="ORF">NE536_10095</name>
</gene>
<evidence type="ECO:0000256" key="6">
    <source>
        <dbReference type="ARBA" id="ARBA00023236"/>
    </source>
</evidence>
<keyword evidence="5" id="KW-0234">DNA repair</keyword>
<dbReference type="InterPro" id="IPR015927">
    <property type="entry name" value="Peptidase_S24_S26A/B/C"/>
</dbReference>
<keyword evidence="9" id="KW-0808">Transferase</keyword>
<accession>A0A9X2WUS4</accession>
<dbReference type="GO" id="GO:0016787">
    <property type="term" value="F:hydrolase activity"/>
    <property type="evidence" value="ECO:0007669"/>
    <property type="project" value="UniProtKB-KW"/>
</dbReference>
<dbReference type="GO" id="GO:0003887">
    <property type="term" value="F:DNA-directed DNA polymerase activity"/>
    <property type="evidence" value="ECO:0007669"/>
    <property type="project" value="UniProtKB-EC"/>
</dbReference>
<dbReference type="InterPro" id="IPR039418">
    <property type="entry name" value="LexA-like"/>
</dbReference>
<keyword evidence="3 7" id="KW-0378">Hydrolase</keyword>
<keyword evidence="9" id="KW-0548">Nucleotidyltransferase</keyword>
<feature type="domain" description="Peptidase S24/S26A/S26B/S26C" evidence="8">
    <location>
        <begin position="19"/>
        <end position="130"/>
    </location>
</feature>
<dbReference type="PANTHER" id="PTHR33516:SF2">
    <property type="entry name" value="LEXA REPRESSOR-RELATED"/>
    <property type="match status" value="1"/>
</dbReference>
<name>A0A9X2WUS4_9GAMM</name>
<sequence length="138" mass="15096">MILGRFAKHTQYRLSLFSSLIAAGFPSPAQDYVEQTLDLNELCIKHPAATFFVKVQGDSMIDAGIFSGDILVVDRSLQPAHGDTVVAAVNGEFTVKQLQLRPVVQLLPRNALFSPIAINDESELNIFGVVTNVVKKLK</sequence>
<dbReference type="GO" id="GO:0006355">
    <property type="term" value="P:regulation of DNA-templated transcription"/>
    <property type="evidence" value="ECO:0007669"/>
    <property type="project" value="InterPro"/>
</dbReference>
<dbReference type="Gene3D" id="2.10.109.10">
    <property type="entry name" value="Umud Fragment, subunit A"/>
    <property type="match status" value="1"/>
</dbReference>
<evidence type="ECO:0000256" key="2">
    <source>
        <dbReference type="ARBA" id="ARBA00022763"/>
    </source>
</evidence>
<dbReference type="PANTHER" id="PTHR33516">
    <property type="entry name" value="LEXA REPRESSOR"/>
    <property type="match status" value="1"/>
</dbReference>
<dbReference type="Proteomes" id="UP001155604">
    <property type="component" value="Unassembled WGS sequence"/>
</dbReference>
<evidence type="ECO:0000313" key="9">
    <source>
        <dbReference type="EMBL" id="MCT7945716.1"/>
    </source>
</evidence>
<evidence type="ECO:0000259" key="8">
    <source>
        <dbReference type="Pfam" id="PF00717"/>
    </source>
</evidence>
<dbReference type="EMBL" id="JAMTCC010000014">
    <property type="protein sequence ID" value="MCT7945716.1"/>
    <property type="molecule type" value="Genomic_DNA"/>
</dbReference>